<feature type="compositionally biased region" description="Basic and acidic residues" evidence="1">
    <location>
        <begin position="260"/>
        <end position="271"/>
    </location>
</feature>
<evidence type="ECO:0000313" key="2">
    <source>
        <dbReference type="Proteomes" id="UP000095282"/>
    </source>
</evidence>
<proteinExistence type="predicted"/>
<feature type="region of interest" description="Disordered" evidence="1">
    <location>
        <begin position="260"/>
        <end position="283"/>
    </location>
</feature>
<accession>A0A1I7TGP5</accession>
<reference evidence="3" key="1">
    <citation type="submission" date="2016-11" db="UniProtKB">
        <authorList>
            <consortium name="WormBaseParasite"/>
        </authorList>
    </citation>
    <scope>IDENTIFICATION</scope>
</reference>
<feature type="compositionally biased region" description="Polar residues" evidence="1">
    <location>
        <begin position="75"/>
        <end position="89"/>
    </location>
</feature>
<dbReference type="WBParaSite" id="Csp11.Scaffold608.g5760.t1">
    <property type="protein sequence ID" value="Csp11.Scaffold608.g5760.t1"/>
    <property type="gene ID" value="Csp11.Scaffold608.g5760"/>
</dbReference>
<feature type="compositionally biased region" description="Polar residues" evidence="1">
    <location>
        <begin position="227"/>
        <end position="237"/>
    </location>
</feature>
<organism evidence="2 3">
    <name type="scientific">Caenorhabditis tropicalis</name>
    <dbReference type="NCBI Taxonomy" id="1561998"/>
    <lineage>
        <taxon>Eukaryota</taxon>
        <taxon>Metazoa</taxon>
        <taxon>Ecdysozoa</taxon>
        <taxon>Nematoda</taxon>
        <taxon>Chromadorea</taxon>
        <taxon>Rhabditida</taxon>
        <taxon>Rhabditina</taxon>
        <taxon>Rhabditomorpha</taxon>
        <taxon>Rhabditoidea</taxon>
        <taxon>Rhabditidae</taxon>
        <taxon>Peloderinae</taxon>
        <taxon>Caenorhabditis</taxon>
    </lineage>
</organism>
<feature type="compositionally biased region" description="Basic and acidic residues" evidence="1">
    <location>
        <begin position="121"/>
        <end position="131"/>
    </location>
</feature>
<protein>
    <submittedName>
        <fullName evidence="3">Uncharacterized protein</fullName>
    </submittedName>
</protein>
<keyword evidence="2" id="KW-1185">Reference proteome</keyword>
<evidence type="ECO:0000313" key="3">
    <source>
        <dbReference type="WBParaSite" id="Csp11.Scaffold608.g5760.t1"/>
    </source>
</evidence>
<feature type="region of interest" description="Disordered" evidence="1">
    <location>
        <begin position="64"/>
        <end position="140"/>
    </location>
</feature>
<dbReference type="AlphaFoldDB" id="A0A1I7TGP5"/>
<evidence type="ECO:0000256" key="1">
    <source>
        <dbReference type="SAM" id="MobiDB-lite"/>
    </source>
</evidence>
<dbReference type="Proteomes" id="UP000095282">
    <property type="component" value="Unplaced"/>
</dbReference>
<sequence>MNSIQNAANRRLVNKARRKVFQIRGNVIFEQFLKESGLDSGVLDLCCFQDLVHHLNPAAKLPEVEETNKEPGVPSLQTHLPTEVTTVTKSKNKRKPYTRSKKKPEKPRETPTRKSPRIRKVTFEEPVEKPIPETPQKSSSLRNYLLNNEHVHITSDDERELAAILRKPNRPRSKSLRPRVTRSTQMARKNQERPFQTPIRKSNNRESRLSQVLSPPICYSSPPEPSYQGSSEYQETGSAEGRERICRESVLARIQRKKEEIEKREDDMEKKRGLKTPKVEPIW</sequence>
<feature type="compositionally biased region" description="Basic residues" evidence="1">
    <location>
        <begin position="167"/>
        <end position="180"/>
    </location>
</feature>
<name>A0A1I7TGP5_9PELO</name>
<feature type="compositionally biased region" description="Basic residues" evidence="1">
    <location>
        <begin position="90"/>
        <end position="105"/>
    </location>
</feature>
<feature type="region of interest" description="Disordered" evidence="1">
    <location>
        <begin position="164"/>
        <end position="244"/>
    </location>
</feature>